<protein>
    <submittedName>
        <fullName evidence="2">Uncharacterized protein</fullName>
    </submittedName>
</protein>
<dbReference type="AlphaFoldDB" id="A0A0F8ZTB8"/>
<reference evidence="2" key="1">
    <citation type="journal article" date="2015" name="Nature">
        <title>Complex archaea that bridge the gap between prokaryotes and eukaryotes.</title>
        <authorList>
            <person name="Spang A."/>
            <person name="Saw J.H."/>
            <person name="Jorgensen S.L."/>
            <person name="Zaremba-Niedzwiedzka K."/>
            <person name="Martijn J."/>
            <person name="Lind A.E."/>
            <person name="van Eijk R."/>
            <person name="Schleper C."/>
            <person name="Guy L."/>
            <person name="Ettema T.J."/>
        </authorList>
    </citation>
    <scope>NUCLEOTIDE SEQUENCE</scope>
</reference>
<evidence type="ECO:0000313" key="2">
    <source>
        <dbReference type="EMBL" id="KKK69654.1"/>
    </source>
</evidence>
<feature type="non-terminal residue" evidence="2">
    <location>
        <position position="65"/>
    </location>
</feature>
<organism evidence="2">
    <name type="scientific">marine sediment metagenome</name>
    <dbReference type="NCBI Taxonomy" id="412755"/>
    <lineage>
        <taxon>unclassified sequences</taxon>
        <taxon>metagenomes</taxon>
        <taxon>ecological metagenomes</taxon>
    </lineage>
</organism>
<sequence>MGDEVETAAEAYEAAALPRMHDVHTDPEQPRSGDQPLPESMTAKPVKQKSPAQWAYERVILYLKN</sequence>
<accession>A0A0F8ZTB8</accession>
<feature type="region of interest" description="Disordered" evidence="1">
    <location>
        <begin position="1"/>
        <end position="52"/>
    </location>
</feature>
<evidence type="ECO:0000256" key="1">
    <source>
        <dbReference type="SAM" id="MobiDB-lite"/>
    </source>
</evidence>
<comment type="caution">
    <text evidence="2">The sequence shown here is derived from an EMBL/GenBank/DDBJ whole genome shotgun (WGS) entry which is preliminary data.</text>
</comment>
<name>A0A0F8ZTB8_9ZZZZ</name>
<dbReference type="EMBL" id="LAZR01058547">
    <property type="protein sequence ID" value="KKK69654.1"/>
    <property type="molecule type" value="Genomic_DNA"/>
</dbReference>
<gene>
    <name evidence="2" type="ORF">LCGC14_2931860</name>
</gene>
<proteinExistence type="predicted"/>
<feature type="compositionally biased region" description="Basic and acidic residues" evidence="1">
    <location>
        <begin position="19"/>
        <end position="31"/>
    </location>
</feature>